<keyword evidence="9" id="KW-1208">Phospholipid metabolism</keyword>
<dbReference type="STRING" id="387631.Asulf_00222"/>
<keyword evidence="11" id="KW-0812">Transmembrane</keyword>
<dbReference type="Pfam" id="PF02666">
    <property type="entry name" value="PS_Dcarbxylase"/>
    <property type="match status" value="1"/>
</dbReference>
<keyword evidence="5 11" id="KW-0472">Membrane</keyword>
<dbReference type="PANTHER" id="PTHR35809">
    <property type="entry name" value="ARCHAETIDYLSERINE DECARBOXYLASE PROENZYME-RELATED"/>
    <property type="match status" value="1"/>
</dbReference>
<keyword evidence="13" id="KW-1185">Reference proteome</keyword>
<evidence type="ECO:0000256" key="4">
    <source>
        <dbReference type="ARBA" id="ARBA00023098"/>
    </source>
</evidence>
<evidence type="ECO:0000256" key="3">
    <source>
        <dbReference type="ARBA" id="ARBA00022793"/>
    </source>
</evidence>
<dbReference type="InterPro" id="IPR003817">
    <property type="entry name" value="PS_Dcarbxylase"/>
</dbReference>
<dbReference type="HOGENOM" id="CLU_072492_1_0_2"/>
<sequence>MIDRSGLRLIYAEITMITVLFLINFILNSDHLVFLIILSLFSLLFTLLFFRDPPRDIGEGIVSPADGRVDFVGERRIEIFMSPFDCHVNRAPVSGVVEKVVYKKGSFIPAYRRNDFSERNEIFIRNEKGLFRVIQIAGFFARRINCYVKEGDFVEKGQKIGIIKFGSRVVLEIPDGYAFVVKEGEKIKAGRTIAVEA</sequence>
<evidence type="ECO:0000313" key="12">
    <source>
        <dbReference type="EMBL" id="AGK60256.1"/>
    </source>
</evidence>
<dbReference type="OrthoDB" id="50255at2157"/>
<dbReference type="KEGG" id="ast:Asulf_00222"/>
<gene>
    <name evidence="12" type="ORF">Asulf_00222</name>
</gene>
<dbReference type="GO" id="GO:0004609">
    <property type="term" value="F:phosphatidylserine decarboxylase activity"/>
    <property type="evidence" value="ECO:0007669"/>
    <property type="project" value="InterPro"/>
</dbReference>
<dbReference type="eggNOG" id="arCOG04470">
    <property type="taxonomic scope" value="Archaea"/>
</dbReference>
<dbReference type="PANTHER" id="PTHR35809:SF1">
    <property type="entry name" value="ARCHAETIDYLSERINE DECARBOXYLASE PROENZYME-RELATED"/>
    <property type="match status" value="1"/>
</dbReference>
<proteinExistence type="predicted"/>
<evidence type="ECO:0000256" key="6">
    <source>
        <dbReference type="ARBA" id="ARBA00023145"/>
    </source>
</evidence>
<dbReference type="GO" id="GO:0008654">
    <property type="term" value="P:phospholipid biosynthetic process"/>
    <property type="evidence" value="ECO:0007669"/>
    <property type="project" value="UniProtKB-KW"/>
</dbReference>
<evidence type="ECO:0000256" key="8">
    <source>
        <dbReference type="ARBA" id="ARBA00023239"/>
    </source>
</evidence>
<evidence type="ECO:0000256" key="10">
    <source>
        <dbReference type="ARBA" id="ARBA00023317"/>
    </source>
</evidence>
<dbReference type="AlphaFoldDB" id="N0BIG3"/>
<keyword evidence="11" id="KW-1133">Transmembrane helix</keyword>
<evidence type="ECO:0000256" key="2">
    <source>
        <dbReference type="ARBA" id="ARBA00022516"/>
    </source>
</evidence>
<accession>N0BIG3</accession>
<keyword evidence="6" id="KW-0865">Zymogen</keyword>
<keyword evidence="3" id="KW-0210">Decarboxylase</keyword>
<keyword evidence="1" id="KW-1003">Cell membrane</keyword>
<keyword evidence="2" id="KW-0444">Lipid biosynthesis</keyword>
<evidence type="ECO:0000256" key="1">
    <source>
        <dbReference type="ARBA" id="ARBA00022475"/>
    </source>
</evidence>
<reference evidence="12 13" key="1">
    <citation type="journal article" date="2013" name="Genome Announc.">
        <title>Complete Genome Sequence of the Thermophilic and Facultatively Chemolithoautotrophic Sulfate Reducer Archaeoglobus sulfaticallidus Strain PM70-1T.</title>
        <authorList>
            <person name="Stokke R."/>
            <person name="Hocking W.P."/>
            <person name="Steinsbu B.O."/>
            <person name="Steen I.H."/>
        </authorList>
    </citation>
    <scope>NUCLEOTIDE SEQUENCE [LARGE SCALE GENOMIC DNA]</scope>
    <source>
        <strain evidence="12">PM70-1</strain>
    </source>
</reference>
<protein>
    <submittedName>
        <fullName evidence="12">Phosphatidylserine decarboxylase-related protein</fullName>
    </submittedName>
</protein>
<dbReference type="EMBL" id="CP005290">
    <property type="protein sequence ID" value="AGK60256.1"/>
    <property type="molecule type" value="Genomic_DNA"/>
</dbReference>
<name>N0BIG3_9EURY</name>
<organism evidence="12 13">
    <name type="scientific">Archaeoglobus sulfaticallidus PM70-1</name>
    <dbReference type="NCBI Taxonomy" id="387631"/>
    <lineage>
        <taxon>Archaea</taxon>
        <taxon>Methanobacteriati</taxon>
        <taxon>Methanobacteriota</taxon>
        <taxon>Archaeoglobi</taxon>
        <taxon>Archaeoglobales</taxon>
        <taxon>Archaeoglobaceae</taxon>
        <taxon>Archaeoglobus</taxon>
    </lineage>
</organism>
<dbReference type="InterPro" id="IPR033175">
    <property type="entry name" value="PSD-A"/>
</dbReference>
<keyword evidence="4" id="KW-0443">Lipid metabolism</keyword>
<keyword evidence="7" id="KW-0594">Phospholipid biosynthesis</keyword>
<evidence type="ECO:0000313" key="13">
    <source>
        <dbReference type="Proteomes" id="UP000013307"/>
    </source>
</evidence>
<evidence type="ECO:0000256" key="7">
    <source>
        <dbReference type="ARBA" id="ARBA00023209"/>
    </source>
</evidence>
<feature type="transmembrane region" description="Helical" evidence="11">
    <location>
        <begin position="7"/>
        <end position="26"/>
    </location>
</feature>
<feature type="transmembrane region" description="Helical" evidence="11">
    <location>
        <begin position="32"/>
        <end position="50"/>
    </location>
</feature>
<evidence type="ECO:0000256" key="9">
    <source>
        <dbReference type="ARBA" id="ARBA00023264"/>
    </source>
</evidence>
<keyword evidence="10" id="KW-0670">Pyruvate</keyword>
<keyword evidence="8" id="KW-0456">Lyase</keyword>
<evidence type="ECO:0000256" key="11">
    <source>
        <dbReference type="SAM" id="Phobius"/>
    </source>
</evidence>
<dbReference type="Proteomes" id="UP000013307">
    <property type="component" value="Chromosome"/>
</dbReference>
<evidence type="ECO:0000256" key="5">
    <source>
        <dbReference type="ARBA" id="ARBA00023136"/>
    </source>
</evidence>
<dbReference type="NCBIfam" id="NF003685">
    <property type="entry name" value="PRK05305.2-5"/>
    <property type="match status" value="1"/>
</dbReference>